<dbReference type="Proteomes" id="UP000474957">
    <property type="component" value="Unassembled WGS sequence"/>
</dbReference>
<name>A0A6L5Z631_9RHOB</name>
<keyword evidence="2" id="KW-1185">Reference proteome</keyword>
<dbReference type="RefSeq" id="WP_154448785.1">
    <property type="nucleotide sequence ID" value="NZ_WIND01000021.1"/>
</dbReference>
<evidence type="ECO:0000313" key="2">
    <source>
        <dbReference type="Proteomes" id="UP000474957"/>
    </source>
</evidence>
<dbReference type="AlphaFoldDB" id="A0A6L5Z631"/>
<reference evidence="1 2" key="1">
    <citation type="submission" date="2019-10" db="EMBL/GenBank/DDBJ databases">
        <title>Cognatihalovulum marinum gen. nov. sp. nov., a new member of the family Rhodobacteraceae isolated from deep seawater of the Northwest Indian Ocean.</title>
        <authorList>
            <person name="Ruan C."/>
            <person name="Wang J."/>
            <person name="Zheng X."/>
            <person name="Song L."/>
            <person name="Zhu Y."/>
            <person name="Huang Y."/>
            <person name="Lu Z."/>
            <person name="Du W."/>
            <person name="Huang L."/>
            <person name="Dai X."/>
        </authorList>
    </citation>
    <scope>NUCLEOTIDE SEQUENCE [LARGE SCALE GENOMIC DNA]</scope>
    <source>
        <strain evidence="1 2">2CG4</strain>
    </source>
</reference>
<accession>A0A6L5Z631</accession>
<dbReference type="EMBL" id="WIND01000021">
    <property type="protein sequence ID" value="MSU91530.1"/>
    <property type="molecule type" value="Genomic_DNA"/>
</dbReference>
<sequence>MQNTLPLQFDLTKVYSLLQAFDRVGRFTYPDTWTGREAFAAPASEPAEVKAERVRLDDEIASRQVDLERLIHFDGFSLPEGGQTRLAARQFELSEQINQLKDAKDRLQPSYQDREVNPEAFERREALEERLADLFAAGKLRMVTANNNLVKWDQWRSEPDFRIDYAFSMLIAAINLAHPQARGIRLPIGIRRLGKTIRTGCAGGRCR</sequence>
<organism evidence="1 2">
    <name type="scientific">Halovulum marinum</name>
    <dbReference type="NCBI Taxonomy" id="2662447"/>
    <lineage>
        <taxon>Bacteria</taxon>
        <taxon>Pseudomonadati</taxon>
        <taxon>Pseudomonadota</taxon>
        <taxon>Alphaproteobacteria</taxon>
        <taxon>Rhodobacterales</taxon>
        <taxon>Paracoccaceae</taxon>
        <taxon>Halovulum</taxon>
    </lineage>
</organism>
<gene>
    <name evidence="1" type="ORF">GE300_18280</name>
</gene>
<comment type="caution">
    <text evidence="1">The sequence shown here is derived from an EMBL/GenBank/DDBJ whole genome shotgun (WGS) entry which is preliminary data.</text>
</comment>
<evidence type="ECO:0000313" key="1">
    <source>
        <dbReference type="EMBL" id="MSU91530.1"/>
    </source>
</evidence>
<protein>
    <submittedName>
        <fullName evidence="1">Uncharacterized protein</fullName>
    </submittedName>
</protein>
<proteinExistence type="predicted"/>